<protein>
    <submittedName>
        <fullName evidence="1">Uncharacterized protein</fullName>
    </submittedName>
</protein>
<dbReference type="Gene3D" id="1.25.40.10">
    <property type="entry name" value="Tetratricopeptide repeat domain"/>
    <property type="match status" value="1"/>
</dbReference>
<reference evidence="1" key="1">
    <citation type="submission" date="2023-10" db="EMBL/GenBank/DDBJ databases">
        <authorList>
            <person name="Chen Y."/>
            <person name="Shah S."/>
            <person name="Dougan E. K."/>
            <person name="Thang M."/>
            <person name="Chan C."/>
        </authorList>
    </citation>
    <scope>NUCLEOTIDE SEQUENCE [LARGE SCALE GENOMIC DNA]</scope>
</reference>
<dbReference type="InterPro" id="IPR002885">
    <property type="entry name" value="PPR_rpt"/>
</dbReference>
<sequence>MLEIQRGSRQGEPSFEAAIKKCGKTRQWREALNLFREASQLRSKISPGCYIVTVSACGKDRQWQQALALLSELWEAKLESYAASYCAGITAGITACQKGQQWKRGLALLSEMWEAELEPD</sequence>
<comment type="caution">
    <text evidence="1">The sequence shown here is derived from an EMBL/GenBank/DDBJ whole genome shotgun (WGS) entry which is preliminary data.</text>
</comment>
<gene>
    <name evidence="1" type="ORF">PCOR1329_LOCUS36077</name>
</gene>
<evidence type="ECO:0000313" key="1">
    <source>
        <dbReference type="EMBL" id="CAK0840713.1"/>
    </source>
</evidence>
<dbReference type="InterPro" id="IPR011990">
    <property type="entry name" value="TPR-like_helical_dom_sf"/>
</dbReference>
<name>A0ABN9T6T6_9DINO</name>
<organism evidence="1 2">
    <name type="scientific">Prorocentrum cordatum</name>
    <dbReference type="NCBI Taxonomy" id="2364126"/>
    <lineage>
        <taxon>Eukaryota</taxon>
        <taxon>Sar</taxon>
        <taxon>Alveolata</taxon>
        <taxon>Dinophyceae</taxon>
        <taxon>Prorocentrales</taxon>
        <taxon>Prorocentraceae</taxon>
        <taxon>Prorocentrum</taxon>
    </lineage>
</organism>
<dbReference type="Pfam" id="PF01535">
    <property type="entry name" value="PPR"/>
    <property type="match status" value="2"/>
</dbReference>
<keyword evidence="2" id="KW-1185">Reference proteome</keyword>
<accession>A0ABN9T6T6</accession>
<evidence type="ECO:0000313" key="2">
    <source>
        <dbReference type="Proteomes" id="UP001189429"/>
    </source>
</evidence>
<proteinExistence type="predicted"/>
<dbReference type="Proteomes" id="UP001189429">
    <property type="component" value="Unassembled WGS sequence"/>
</dbReference>
<dbReference type="EMBL" id="CAUYUJ010014394">
    <property type="protein sequence ID" value="CAK0840713.1"/>
    <property type="molecule type" value="Genomic_DNA"/>
</dbReference>